<evidence type="ECO:0000313" key="2">
    <source>
        <dbReference type="EMBL" id="TNV71151.1"/>
    </source>
</evidence>
<accession>A0A8J8SUU5</accession>
<reference evidence="2" key="1">
    <citation type="submission" date="2019-06" db="EMBL/GenBank/DDBJ databases">
        <authorList>
            <person name="Zheng W."/>
        </authorList>
    </citation>
    <scope>NUCLEOTIDE SEQUENCE</scope>
    <source>
        <strain evidence="2">QDHG01</strain>
    </source>
</reference>
<evidence type="ECO:0000256" key="1">
    <source>
        <dbReference type="SAM" id="MobiDB-lite"/>
    </source>
</evidence>
<proteinExistence type="predicted"/>
<feature type="region of interest" description="Disordered" evidence="1">
    <location>
        <begin position="109"/>
        <end position="133"/>
    </location>
</feature>
<comment type="caution">
    <text evidence="2">The sequence shown here is derived from an EMBL/GenBank/DDBJ whole genome shotgun (WGS) entry which is preliminary data.</text>
</comment>
<keyword evidence="3" id="KW-1185">Reference proteome</keyword>
<dbReference type="EMBL" id="RRYP01030476">
    <property type="protein sequence ID" value="TNV71151.1"/>
    <property type="molecule type" value="Genomic_DNA"/>
</dbReference>
<dbReference type="AlphaFoldDB" id="A0A8J8SUU5"/>
<organism evidence="2 3">
    <name type="scientific">Halteria grandinella</name>
    <dbReference type="NCBI Taxonomy" id="5974"/>
    <lineage>
        <taxon>Eukaryota</taxon>
        <taxon>Sar</taxon>
        <taxon>Alveolata</taxon>
        <taxon>Ciliophora</taxon>
        <taxon>Intramacronucleata</taxon>
        <taxon>Spirotrichea</taxon>
        <taxon>Stichotrichia</taxon>
        <taxon>Sporadotrichida</taxon>
        <taxon>Halteriidae</taxon>
        <taxon>Halteria</taxon>
    </lineage>
</organism>
<dbReference type="Proteomes" id="UP000785679">
    <property type="component" value="Unassembled WGS sequence"/>
</dbReference>
<gene>
    <name evidence="2" type="ORF">FGO68_gene9546</name>
</gene>
<protein>
    <submittedName>
        <fullName evidence="2">Uncharacterized protein</fullName>
    </submittedName>
</protein>
<name>A0A8J8SUU5_HALGN</name>
<evidence type="ECO:0000313" key="3">
    <source>
        <dbReference type="Proteomes" id="UP000785679"/>
    </source>
</evidence>
<sequence length="175" mass="19402">MILRSRAQLVIPYTQLHLRRRHHRFSALLSLSEYAILQRSVRTVLKVPCQTLNRLPKRSSTMQTNPSSVSFTLRGNKYSTITPALSPSLRVTIRSSLWGGITSFRFTHPTKPCREASMTDPAPGSPGPRGASEGLLMAVTTDTSSFDVFVNVTQIAVGELPEDTPSFEQEPSFAR</sequence>